<keyword evidence="6" id="KW-0436">Ligase</keyword>
<evidence type="ECO:0000256" key="3">
    <source>
        <dbReference type="ARBA" id="ARBA00022840"/>
    </source>
</evidence>
<reference evidence="6 7" key="1">
    <citation type="submission" date="2019-02" db="EMBL/GenBank/DDBJ databases">
        <title>Paracoccus subflavus sp. nov., isolated from marine sediment of the Pacific Ocean.</title>
        <authorList>
            <person name="Zhang G."/>
        </authorList>
    </citation>
    <scope>NUCLEOTIDE SEQUENCE [LARGE SCALE GENOMIC DNA]</scope>
    <source>
        <strain evidence="6 7">GY0581</strain>
    </source>
</reference>
<dbReference type="Gene3D" id="3.40.50.10420">
    <property type="entry name" value="NagB/RpiA/CoA transferase-like"/>
    <property type="match status" value="1"/>
</dbReference>
<protein>
    <recommendedName>
        <fullName evidence="5">5-formyltetrahydrofolate cyclo-ligase</fullName>
        <ecNumber evidence="5">6.3.3.2</ecNumber>
    </recommendedName>
</protein>
<dbReference type="EMBL" id="SISK01000001">
    <property type="protein sequence ID" value="TBN44058.1"/>
    <property type="molecule type" value="Genomic_DNA"/>
</dbReference>
<keyword evidence="2 4" id="KW-0547">Nucleotide-binding</keyword>
<dbReference type="NCBIfam" id="TIGR02727">
    <property type="entry name" value="MTHFS_bact"/>
    <property type="match status" value="1"/>
</dbReference>
<dbReference type="InterPro" id="IPR002698">
    <property type="entry name" value="FTHF_cligase"/>
</dbReference>
<dbReference type="PANTHER" id="PTHR23407">
    <property type="entry name" value="ATPASE INHIBITOR/5-FORMYLTETRAHYDROFOLATE CYCLO-LIGASE"/>
    <property type="match status" value="1"/>
</dbReference>
<dbReference type="GO" id="GO:0035999">
    <property type="term" value="P:tetrahydrofolate interconversion"/>
    <property type="evidence" value="ECO:0007669"/>
    <property type="project" value="TreeGrafter"/>
</dbReference>
<comment type="similarity">
    <text evidence="1 5">Belongs to the 5-formyltetrahydrofolate cyclo-ligase family.</text>
</comment>
<keyword evidence="5" id="KW-0479">Metal-binding</keyword>
<organism evidence="6 7">
    <name type="scientific">Paracoccus subflavus</name>
    <dbReference type="NCBI Taxonomy" id="2528244"/>
    <lineage>
        <taxon>Bacteria</taxon>
        <taxon>Pseudomonadati</taxon>
        <taxon>Pseudomonadota</taxon>
        <taxon>Alphaproteobacteria</taxon>
        <taxon>Rhodobacterales</taxon>
        <taxon>Paracoccaceae</taxon>
        <taxon>Paracoccus</taxon>
    </lineage>
</organism>
<comment type="catalytic activity">
    <reaction evidence="5">
        <text>(6S)-5-formyl-5,6,7,8-tetrahydrofolate + ATP = (6R)-5,10-methenyltetrahydrofolate + ADP + phosphate</text>
        <dbReference type="Rhea" id="RHEA:10488"/>
        <dbReference type="ChEBI" id="CHEBI:30616"/>
        <dbReference type="ChEBI" id="CHEBI:43474"/>
        <dbReference type="ChEBI" id="CHEBI:57455"/>
        <dbReference type="ChEBI" id="CHEBI:57457"/>
        <dbReference type="ChEBI" id="CHEBI:456216"/>
        <dbReference type="EC" id="6.3.3.2"/>
    </reaction>
</comment>
<name>A0A4Q9G5S6_9RHOB</name>
<accession>A0A4Q9G5S6</accession>
<keyword evidence="5" id="KW-0460">Magnesium</keyword>
<evidence type="ECO:0000313" key="7">
    <source>
        <dbReference type="Proteomes" id="UP000293520"/>
    </source>
</evidence>
<keyword evidence="3 4" id="KW-0067">ATP-binding</keyword>
<dbReference type="EC" id="6.3.3.2" evidence="5"/>
<sequence>MNDPDKAALRVMALAARDRGGDQDTLTRHLTAALAPHRGKVLSGYWPMRGEADPRPAMAAHDGPVCLPVVPGRAVPLLFRRWDGKPLVPGPFGTFHPPDSQPVLRPEVLIVPLAGFDRQGNRIGYGGGYYDRTLQLLRETAPVTAIGLAFAVQELPEIPDEPFDQPLDLIVTDQGILTPHR</sequence>
<dbReference type="PIRSF" id="PIRSF006806">
    <property type="entry name" value="FTHF_cligase"/>
    <property type="match status" value="1"/>
</dbReference>
<comment type="caution">
    <text evidence="6">The sequence shown here is derived from an EMBL/GenBank/DDBJ whole genome shotgun (WGS) entry which is preliminary data.</text>
</comment>
<evidence type="ECO:0000256" key="2">
    <source>
        <dbReference type="ARBA" id="ARBA00022741"/>
    </source>
</evidence>
<dbReference type="SUPFAM" id="SSF100950">
    <property type="entry name" value="NagB/RpiA/CoA transferase-like"/>
    <property type="match status" value="1"/>
</dbReference>
<gene>
    <name evidence="6" type="ORF">EYE42_02765</name>
</gene>
<evidence type="ECO:0000313" key="6">
    <source>
        <dbReference type="EMBL" id="TBN44058.1"/>
    </source>
</evidence>
<evidence type="ECO:0000256" key="4">
    <source>
        <dbReference type="PIRSR" id="PIRSR006806-1"/>
    </source>
</evidence>
<comment type="cofactor">
    <cofactor evidence="5">
        <name>Mg(2+)</name>
        <dbReference type="ChEBI" id="CHEBI:18420"/>
    </cofactor>
</comment>
<dbReference type="GO" id="GO:0005524">
    <property type="term" value="F:ATP binding"/>
    <property type="evidence" value="ECO:0007669"/>
    <property type="project" value="UniProtKB-KW"/>
</dbReference>
<feature type="binding site" evidence="4">
    <location>
        <position position="51"/>
    </location>
    <ligand>
        <name>substrate</name>
    </ligand>
</feature>
<dbReference type="Pfam" id="PF01812">
    <property type="entry name" value="5-FTHF_cyc-lig"/>
    <property type="match status" value="1"/>
</dbReference>
<dbReference type="PANTHER" id="PTHR23407:SF1">
    <property type="entry name" value="5-FORMYLTETRAHYDROFOLATE CYCLO-LIGASE"/>
    <property type="match status" value="1"/>
</dbReference>
<dbReference type="GO" id="GO:0009396">
    <property type="term" value="P:folic acid-containing compound biosynthetic process"/>
    <property type="evidence" value="ECO:0007669"/>
    <property type="project" value="TreeGrafter"/>
</dbReference>
<dbReference type="AlphaFoldDB" id="A0A4Q9G5S6"/>
<dbReference type="InterPro" id="IPR024185">
    <property type="entry name" value="FTHF_cligase-like_sf"/>
</dbReference>
<dbReference type="Proteomes" id="UP000293520">
    <property type="component" value="Unassembled WGS sequence"/>
</dbReference>
<keyword evidence="7" id="KW-1185">Reference proteome</keyword>
<dbReference type="GO" id="GO:0046872">
    <property type="term" value="F:metal ion binding"/>
    <property type="evidence" value="ECO:0007669"/>
    <property type="project" value="UniProtKB-KW"/>
</dbReference>
<dbReference type="InterPro" id="IPR037171">
    <property type="entry name" value="NagB/RpiA_transferase-like"/>
</dbReference>
<dbReference type="GO" id="GO:0030272">
    <property type="term" value="F:5-formyltetrahydrofolate cyclo-ligase activity"/>
    <property type="evidence" value="ECO:0007669"/>
    <property type="project" value="UniProtKB-EC"/>
</dbReference>
<dbReference type="OrthoDB" id="9801938at2"/>
<dbReference type="RefSeq" id="WP_130989758.1">
    <property type="nucleotide sequence ID" value="NZ_SISK01000001.1"/>
</dbReference>
<feature type="binding site" evidence="4">
    <location>
        <begin position="122"/>
        <end position="130"/>
    </location>
    <ligand>
        <name>ATP</name>
        <dbReference type="ChEBI" id="CHEBI:30616"/>
    </ligand>
</feature>
<evidence type="ECO:0000256" key="1">
    <source>
        <dbReference type="ARBA" id="ARBA00010638"/>
    </source>
</evidence>
<evidence type="ECO:0000256" key="5">
    <source>
        <dbReference type="RuleBase" id="RU361279"/>
    </source>
</evidence>
<proteinExistence type="inferred from homology"/>